<dbReference type="PROSITE" id="PS50082">
    <property type="entry name" value="WD_REPEATS_2"/>
    <property type="match status" value="4"/>
</dbReference>
<evidence type="ECO:0000256" key="2">
    <source>
        <dbReference type="ARBA" id="ARBA00022490"/>
    </source>
</evidence>
<dbReference type="AlphaFoldDB" id="A0A3N4KSQ0"/>
<dbReference type="EMBL" id="ML119128">
    <property type="protein sequence ID" value="RPB12439.1"/>
    <property type="molecule type" value="Genomic_DNA"/>
</dbReference>
<evidence type="ECO:0000256" key="3">
    <source>
        <dbReference type="ARBA" id="ARBA00022574"/>
    </source>
</evidence>
<dbReference type="InterPro" id="IPR001680">
    <property type="entry name" value="WD40_rpt"/>
</dbReference>
<dbReference type="SMART" id="SM00320">
    <property type="entry name" value="WD40"/>
    <property type="match status" value="7"/>
</dbReference>
<feature type="repeat" description="WD" evidence="6">
    <location>
        <begin position="1"/>
        <end position="39"/>
    </location>
</feature>
<dbReference type="GO" id="GO:0000398">
    <property type="term" value="P:mRNA splicing, via spliceosome"/>
    <property type="evidence" value="ECO:0007669"/>
    <property type="project" value="TreeGrafter"/>
</dbReference>
<dbReference type="Pfam" id="PF00400">
    <property type="entry name" value="WD40"/>
    <property type="match status" value="5"/>
</dbReference>
<evidence type="ECO:0000256" key="6">
    <source>
        <dbReference type="PROSITE-ProRule" id="PRU00221"/>
    </source>
</evidence>
<dbReference type="OrthoDB" id="1068471at2759"/>
<dbReference type="PROSITE" id="PS00678">
    <property type="entry name" value="WD_REPEATS_1"/>
    <property type="match status" value="1"/>
</dbReference>
<evidence type="ECO:0000256" key="1">
    <source>
        <dbReference type="ARBA" id="ARBA00004496"/>
    </source>
</evidence>
<dbReference type="SUPFAM" id="SSF50978">
    <property type="entry name" value="WD40 repeat-like"/>
    <property type="match status" value="1"/>
</dbReference>
<dbReference type="InParanoid" id="A0A3N4KSQ0"/>
<comment type="subcellular location">
    <subcellularLocation>
        <location evidence="1">Cytoplasm</location>
    </subcellularLocation>
</comment>
<keyword evidence="4" id="KW-0677">Repeat</keyword>
<dbReference type="PANTHER" id="PTHR22842">
    <property type="entry name" value="WD40 REPEAT PROTEIN"/>
    <property type="match status" value="1"/>
</dbReference>
<protein>
    <submittedName>
        <fullName evidence="7">WD40 repeat-like protein</fullName>
    </submittedName>
</protein>
<sequence>MCAVHCVTYSAGAGQYALTGGADRKIYLWNPTTASRIQEYKLHGYEVLDITVTSDNSTFASVGGDKQAFLWDVSTAKTLRRFEGHLSRINSADFNQDGSVLATGSYDTNAMLWDTKSQSRKPIQVLEDAKDSVSSVHIVAHEILTGSVDGRIRNYDIRMGRCFVDVIGYPVTCVTQSSDGNAVLVSALDGGIRLMDKINGQMLQSYRGHLNTDYRVRSCFGDRDKYAITGSEDGQIWVYDLLEGTVVDKMEGHSGKAVTSVTYNPAGKKQMLSGGADGNVFVWGE</sequence>
<dbReference type="InterPro" id="IPR019775">
    <property type="entry name" value="WD40_repeat_CS"/>
</dbReference>
<evidence type="ECO:0000256" key="5">
    <source>
        <dbReference type="ARBA" id="ARBA00038145"/>
    </source>
</evidence>
<dbReference type="InterPro" id="IPR036322">
    <property type="entry name" value="WD40_repeat_dom_sf"/>
</dbReference>
<evidence type="ECO:0000256" key="4">
    <source>
        <dbReference type="ARBA" id="ARBA00022737"/>
    </source>
</evidence>
<reference evidence="7 8" key="1">
    <citation type="journal article" date="2018" name="Nat. Ecol. Evol.">
        <title>Pezizomycetes genomes reveal the molecular basis of ectomycorrhizal truffle lifestyle.</title>
        <authorList>
            <person name="Murat C."/>
            <person name="Payen T."/>
            <person name="Noel B."/>
            <person name="Kuo A."/>
            <person name="Morin E."/>
            <person name="Chen J."/>
            <person name="Kohler A."/>
            <person name="Krizsan K."/>
            <person name="Balestrini R."/>
            <person name="Da Silva C."/>
            <person name="Montanini B."/>
            <person name="Hainaut M."/>
            <person name="Levati E."/>
            <person name="Barry K.W."/>
            <person name="Belfiori B."/>
            <person name="Cichocki N."/>
            <person name="Clum A."/>
            <person name="Dockter R.B."/>
            <person name="Fauchery L."/>
            <person name="Guy J."/>
            <person name="Iotti M."/>
            <person name="Le Tacon F."/>
            <person name="Lindquist E.A."/>
            <person name="Lipzen A."/>
            <person name="Malagnac F."/>
            <person name="Mello A."/>
            <person name="Molinier V."/>
            <person name="Miyauchi S."/>
            <person name="Poulain J."/>
            <person name="Riccioni C."/>
            <person name="Rubini A."/>
            <person name="Sitrit Y."/>
            <person name="Splivallo R."/>
            <person name="Traeger S."/>
            <person name="Wang M."/>
            <person name="Zifcakova L."/>
            <person name="Wipf D."/>
            <person name="Zambonelli A."/>
            <person name="Paolocci F."/>
            <person name="Nowrousian M."/>
            <person name="Ottonello S."/>
            <person name="Baldrian P."/>
            <person name="Spatafora J.W."/>
            <person name="Henrissat B."/>
            <person name="Nagy L.G."/>
            <person name="Aury J.M."/>
            <person name="Wincker P."/>
            <person name="Grigoriev I.V."/>
            <person name="Bonfante P."/>
            <person name="Martin F.M."/>
        </authorList>
    </citation>
    <scope>NUCLEOTIDE SEQUENCE [LARGE SCALE GENOMIC DNA]</scope>
    <source>
        <strain evidence="7 8">CCBAS932</strain>
    </source>
</reference>
<accession>A0A3N4KSQ0</accession>
<dbReference type="GO" id="GO:0005737">
    <property type="term" value="C:cytoplasm"/>
    <property type="evidence" value="ECO:0007669"/>
    <property type="project" value="UniProtKB-SubCell"/>
</dbReference>
<dbReference type="Proteomes" id="UP000277580">
    <property type="component" value="Unassembled WGS sequence"/>
</dbReference>
<keyword evidence="8" id="KW-1185">Reference proteome</keyword>
<name>A0A3N4KSQ0_9PEZI</name>
<feature type="repeat" description="WD" evidence="6">
    <location>
        <begin position="82"/>
        <end position="123"/>
    </location>
</feature>
<organism evidence="7 8">
    <name type="scientific">Morchella conica CCBAS932</name>
    <dbReference type="NCBI Taxonomy" id="1392247"/>
    <lineage>
        <taxon>Eukaryota</taxon>
        <taxon>Fungi</taxon>
        <taxon>Dikarya</taxon>
        <taxon>Ascomycota</taxon>
        <taxon>Pezizomycotina</taxon>
        <taxon>Pezizomycetes</taxon>
        <taxon>Pezizales</taxon>
        <taxon>Morchellaceae</taxon>
        <taxon>Morchella</taxon>
    </lineage>
</organism>
<evidence type="ECO:0000313" key="8">
    <source>
        <dbReference type="Proteomes" id="UP000277580"/>
    </source>
</evidence>
<proteinExistence type="inferred from homology"/>
<feature type="repeat" description="WD" evidence="6">
    <location>
        <begin position="258"/>
        <end position="285"/>
    </location>
</feature>
<dbReference type="STRING" id="1392247.A0A3N4KSQ0"/>
<dbReference type="InterPro" id="IPR051980">
    <property type="entry name" value="WD_repeat_MORG1"/>
</dbReference>
<dbReference type="CDD" id="cd00200">
    <property type="entry name" value="WD40"/>
    <property type="match status" value="1"/>
</dbReference>
<dbReference type="InterPro" id="IPR015943">
    <property type="entry name" value="WD40/YVTN_repeat-like_dom_sf"/>
</dbReference>
<feature type="repeat" description="WD" evidence="6">
    <location>
        <begin position="40"/>
        <end position="81"/>
    </location>
</feature>
<dbReference type="PANTHER" id="PTHR22842:SF3">
    <property type="entry name" value="WD REPEAT DOMAIN-CONTAINING PROTEIN 83"/>
    <property type="match status" value="1"/>
</dbReference>
<gene>
    <name evidence="7" type="ORF">P167DRAFT_553487</name>
</gene>
<dbReference type="PROSITE" id="PS50294">
    <property type="entry name" value="WD_REPEATS_REGION"/>
    <property type="match status" value="2"/>
</dbReference>
<keyword evidence="2" id="KW-0963">Cytoplasm</keyword>
<evidence type="ECO:0000313" key="7">
    <source>
        <dbReference type="EMBL" id="RPB12439.1"/>
    </source>
</evidence>
<dbReference type="Gene3D" id="2.130.10.10">
    <property type="entry name" value="YVTN repeat-like/Quinoprotein amine dehydrogenase"/>
    <property type="match status" value="2"/>
</dbReference>
<keyword evidence="3 6" id="KW-0853">WD repeat</keyword>
<dbReference type="GO" id="GO:0071013">
    <property type="term" value="C:catalytic step 2 spliceosome"/>
    <property type="evidence" value="ECO:0007669"/>
    <property type="project" value="TreeGrafter"/>
</dbReference>
<comment type="similarity">
    <text evidence="5">Belongs to the WD repeat MORG1 family.</text>
</comment>